<evidence type="ECO:0000259" key="2">
    <source>
        <dbReference type="Pfam" id="PF13088"/>
    </source>
</evidence>
<feature type="domain" description="Sialidase" evidence="2">
    <location>
        <begin position="108"/>
        <end position="413"/>
    </location>
</feature>
<dbReference type="AlphaFoldDB" id="A0A7S0RQY1"/>
<dbReference type="EMBL" id="HBFA01034013">
    <property type="protein sequence ID" value="CAD8685000.1"/>
    <property type="molecule type" value="Transcribed_RNA"/>
</dbReference>
<gene>
    <name evidence="3" type="ORF">POBO1169_LOCUS17072</name>
</gene>
<dbReference type="Gene3D" id="2.120.10.10">
    <property type="match status" value="1"/>
</dbReference>
<accession>A0A7S0RQY1</accession>
<organism evidence="3">
    <name type="scientific">Pyramimonas obovata</name>
    <dbReference type="NCBI Taxonomy" id="1411642"/>
    <lineage>
        <taxon>Eukaryota</taxon>
        <taxon>Viridiplantae</taxon>
        <taxon>Chlorophyta</taxon>
        <taxon>Pyramimonadophyceae</taxon>
        <taxon>Pyramimonadales</taxon>
        <taxon>Pyramimonadaceae</taxon>
        <taxon>Pyramimonas</taxon>
        <taxon>Pyramimonas incertae sedis</taxon>
    </lineage>
</organism>
<protein>
    <recommendedName>
        <fullName evidence="2">Sialidase domain-containing protein</fullName>
    </recommendedName>
</protein>
<reference evidence="3" key="1">
    <citation type="submission" date="2021-01" db="EMBL/GenBank/DDBJ databases">
        <authorList>
            <person name="Corre E."/>
            <person name="Pelletier E."/>
            <person name="Niang G."/>
            <person name="Scheremetjew M."/>
            <person name="Finn R."/>
            <person name="Kale V."/>
            <person name="Holt S."/>
            <person name="Cochrane G."/>
            <person name="Meng A."/>
            <person name="Brown T."/>
            <person name="Cohen L."/>
        </authorList>
    </citation>
    <scope>NUCLEOTIDE SEQUENCE</scope>
    <source>
        <strain evidence="3">CCMP722</strain>
    </source>
</reference>
<feature type="chain" id="PRO_5030899698" description="Sialidase domain-containing protein" evidence="1">
    <location>
        <begin position="22"/>
        <end position="448"/>
    </location>
</feature>
<proteinExistence type="predicted"/>
<dbReference type="Pfam" id="PF13088">
    <property type="entry name" value="BNR_2"/>
    <property type="match status" value="1"/>
</dbReference>
<dbReference type="CDD" id="cd15482">
    <property type="entry name" value="Sialidase_non-viral"/>
    <property type="match status" value="1"/>
</dbReference>
<keyword evidence="1" id="KW-0732">Signal</keyword>
<dbReference type="SUPFAM" id="SSF50939">
    <property type="entry name" value="Sialidases"/>
    <property type="match status" value="1"/>
</dbReference>
<feature type="signal peptide" evidence="1">
    <location>
        <begin position="1"/>
        <end position="21"/>
    </location>
</feature>
<dbReference type="InterPro" id="IPR011040">
    <property type="entry name" value="Sialidase"/>
</dbReference>
<dbReference type="PANTHER" id="PTHR43752">
    <property type="entry name" value="BNR/ASP-BOX REPEAT FAMILY PROTEIN"/>
    <property type="match status" value="1"/>
</dbReference>
<dbReference type="PANTHER" id="PTHR43752:SF2">
    <property type="entry name" value="BNR_ASP-BOX REPEAT FAMILY PROTEIN"/>
    <property type="match status" value="1"/>
</dbReference>
<dbReference type="InterPro" id="IPR036278">
    <property type="entry name" value="Sialidase_sf"/>
</dbReference>
<sequence length="448" mass="49694">MPKWRGLAWTLLLLLPPLCYLAWWEAELNRRASTRNSYRHSIDHQLPHAFTRKKPTPLASPTCKPVPTNAVGVPEFSQFLLKHGGQEPKGERVRYAHMATIGLLPNKTLLAAWQASMWYEGAQDQTIYTTTSLDGERGQAWSLPMELPGRPSDSARWSPVIFSDGATGLTWLFYTQSAHRQCLRPAEGKHPELWPPGGSIHAVTVSVERPHWSPPRTLLAQEDEDFVPKVIANQPIRASSGAILLPFWREARTAPATCPTSVDTESAGVLVSLDGGSTWQARGRIRTKGTHLIEGTIAELETGCVVLMFRTSKGWAYRSESCDAGTTWADPSPTTIRNPDTKMNLLGWHAPGHTLLLAYNNHKGYNDAGCRKCRTHLTLSMSQDGGLNWKNLAIAEKAKVNFKKSHYPSLFQVGCDRVLLVFSRGYSCCAPVEAELGIQLMSYKLVST</sequence>
<name>A0A7S0RQY1_9CHLO</name>
<evidence type="ECO:0000313" key="3">
    <source>
        <dbReference type="EMBL" id="CAD8685000.1"/>
    </source>
</evidence>
<evidence type="ECO:0000256" key="1">
    <source>
        <dbReference type="SAM" id="SignalP"/>
    </source>
</evidence>